<protein>
    <submittedName>
        <fullName evidence="2">Metallophosphoesterase</fullName>
    </submittedName>
</protein>
<dbReference type="InterPro" id="IPR004843">
    <property type="entry name" value="Calcineurin-like_PHP"/>
</dbReference>
<reference evidence="2 3" key="1">
    <citation type="journal article" date="2011" name="J. Bacteriol.">
        <title>Complete genome of the cellulolytic ruminal bacterium Ruminococcus albus 7.</title>
        <authorList>
            <person name="Suen G."/>
            <person name="Stevenson D.M."/>
            <person name="Bruce D.C."/>
            <person name="Chertkov O."/>
            <person name="Copeland A."/>
            <person name="Cheng J.F."/>
            <person name="Detter C."/>
            <person name="Detter J.C."/>
            <person name="Goodwin L.A."/>
            <person name="Han C.S."/>
            <person name="Hauser L.J."/>
            <person name="Ivanova N.N."/>
            <person name="Kyrpides N.C."/>
            <person name="Land M.L."/>
            <person name="Lapidus A."/>
            <person name="Lucas S."/>
            <person name="Ovchinnikova G."/>
            <person name="Pitluck S."/>
            <person name="Tapia R."/>
            <person name="Woyke T."/>
            <person name="Boyum J."/>
            <person name="Mead D."/>
            <person name="Weimer P.J."/>
        </authorList>
    </citation>
    <scope>NUCLEOTIDE SEQUENCE [LARGE SCALE GENOMIC DNA]</scope>
    <source>
        <strain evidence="3">ATCC 27210 / DSM 20455 / JCM 14654 / NCDO 2250 / 7</strain>
    </source>
</reference>
<dbReference type="GO" id="GO:0005737">
    <property type="term" value="C:cytoplasm"/>
    <property type="evidence" value="ECO:0007669"/>
    <property type="project" value="TreeGrafter"/>
</dbReference>
<dbReference type="Pfam" id="PF00149">
    <property type="entry name" value="Metallophos"/>
    <property type="match status" value="1"/>
</dbReference>
<dbReference type="KEGG" id="ral:Rumal_2653"/>
<dbReference type="EMBL" id="CP002403">
    <property type="protein sequence ID" value="ADU23128.1"/>
    <property type="molecule type" value="Genomic_DNA"/>
</dbReference>
<evidence type="ECO:0000313" key="2">
    <source>
        <dbReference type="EMBL" id="ADU23128.1"/>
    </source>
</evidence>
<dbReference type="OrthoDB" id="9779903at2"/>
<dbReference type="PANTHER" id="PTHR42850:SF4">
    <property type="entry name" value="ZINC-DEPENDENT ENDOPOLYPHOSPHATASE"/>
    <property type="match status" value="1"/>
</dbReference>
<gene>
    <name evidence="2" type="ordered locus">Rumal_2653</name>
</gene>
<dbReference type="Gene3D" id="3.60.21.10">
    <property type="match status" value="1"/>
</dbReference>
<proteinExistence type="predicted"/>
<dbReference type="PANTHER" id="PTHR42850">
    <property type="entry name" value="METALLOPHOSPHOESTERASE"/>
    <property type="match status" value="1"/>
</dbReference>
<evidence type="ECO:0000259" key="1">
    <source>
        <dbReference type="Pfam" id="PF00149"/>
    </source>
</evidence>
<dbReference type="RefSeq" id="WP_013499255.1">
    <property type="nucleotide sequence ID" value="NC_014833.1"/>
</dbReference>
<dbReference type="Proteomes" id="UP000006919">
    <property type="component" value="Chromosome"/>
</dbReference>
<evidence type="ECO:0000313" key="3">
    <source>
        <dbReference type="Proteomes" id="UP000006919"/>
    </source>
</evidence>
<dbReference type="HOGENOM" id="CLU_023125_4_2_9"/>
<organism evidence="2 3">
    <name type="scientific">Ruminococcus albus (strain ATCC 27210 / DSM 20455 / JCM 14654 / NCDO 2250 / 7)</name>
    <dbReference type="NCBI Taxonomy" id="697329"/>
    <lineage>
        <taxon>Bacteria</taxon>
        <taxon>Bacillati</taxon>
        <taxon>Bacillota</taxon>
        <taxon>Clostridia</taxon>
        <taxon>Eubacteriales</taxon>
        <taxon>Oscillospiraceae</taxon>
        <taxon>Ruminococcus</taxon>
    </lineage>
</organism>
<dbReference type="SUPFAM" id="SSF56300">
    <property type="entry name" value="Metallo-dependent phosphatases"/>
    <property type="match status" value="1"/>
</dbReference>
<name>E6UGK5_RUMA7</name>
<dbReference type="GO" id="GO:0016791">
    <property type="term" value="F:phosphatase activity"/>
    <property type="evidence" value="ECO:0007669"/>
    <property type="project" value="TreeGrafter"/>
</dbReference>
<dbReference type="InterPro" id="IPR029052">
    <property type="entry name" value="Metallo-depent_PP-like"/>
</dbReference>
<dbReference type="eggNOG" id="COG0639">
    <property type="taxonomic scope" value="Bacteria"/>
</dbReference>
<dbReference type="AlphaFoldDB" id="E6UGK5"/>
<accession>E6UGK5</accession>
<dbReference type="InterPro" id="IPR050126">
    <property type="entry name" value="Ap4A_hydrolase"/>
</dbReference>
<sequence length="233" mass="26803">MAVYVMSDIHGEYDKYREMLDKIDLRPEDTLYILGDVVDRGPRPVDILQDMMKRPNVYPLMGNHDLLALDILKKLNVEITEENYAVHLDADTMDEMACWLHDGGQTTLAQFRDLTKEEKADVLDYMEDFSVCESAEAGGKIFVLVHAGLGNFRKGKKLREYTFQELLMDRIDPEKDYFEDDDIYVITGHTPTILIWGKAEIYHSHHNICIDCGACMGGRLACLCLDTMEEYYV</sequence>
<feature type="domain" description="Calcineurin-like phosphoesterase" evidence="1">
    <location>
        <begin position="1"/>
        <end position="191"/>
    </location>
</feature>